<accession>A0A3L7J5W0</accession>
<dbReference type="PROSITE" id="PS50850">
    <property type="entry name" value="MFS"/>
    <property type="match status" value="1"/>
</dbReference>
<keyword evidence="3" id="KW-1003">Cell membrane</keyword>
<dbReference type="GO" id="GO:0005886">
    <property type="term" value="C:plasma membrane"/>
    <property type="evidence" value="ECO:0007669"/>
    <property type="project" value="UniProtKB-SubCell"/>
</dbReference>
<dbReference type="NCBIfam" id="TIGR00711">
    <property type="entry name" value="efflux_EmrB"/>
    <property type="match status" value="1"/>
</dbReference>
<feature type="transmembrane region" description="Helical" evidence="7">
    <location>
        <begin position="271"/>
        <end position="294"/>
    </location>
</feature>
<keyword evidence="2" id="KW-0813">Transport</keyword>
<dbReference type="InterPro" id="IPR020846">
    <property type="entry name" value="MFS_dom"/>
</dbReference>
<dbReference type="InterPro" id="IPR036259">
    <property type="entry name" value="MFS_trans_sf"/>
</dbReference>
<feature type="transmembrane region" description="Helical" evidence="7">
    <location>
        <begin position="429"/>
        <end position="451"/>
    </location>
</feature>
<dbReference type="PANTHER" id="PTHR42718">
    <property type="entry name" value="MAJOR FACILITATOR SUPERFAMILY MULTIDRUG TRANSPORTER MFSC"/>
    <property type="match status" value="1"/>
</dbReference>
<evidence type="ECO:0000256" key="5">
    <source>
        <dbReference type="ARBA" id="ARBA00022989"/>
    </source>
</evidence>
<gene>
    <name evidence="9" type="ORF">D9V28_06620</name>
</gene>
<dbReference type="Pfam" id="PF07690">
    <property type="entry name" value="MFS_1"/>
    <property type="match status" value="2"/>
</dbReference>
<reference evidence="9 10" key="1">
    <citation type="submission" date="2018-10" db="EMBL/GenBank/DDBJ databases">
        <authorList>
            <person name="Li J."/>
        </authorList>
    </citation>
    <scope>NUCLEOTIDE SEQUENCE [LARGE SCALE GENOMIC DNA]</scope>
    <source>
        <strain evidence="9 10">ZD1-4</strain>
    </source>
</reference>
<dbReference type="PANTHER" id="PTHR42718:SF42">
    <property type="entry name" value="EXPORT PROTEIN"/>
    <property type="match status" value="1"/>
</dbReference>
<dbReference type="CDD" id="cd17321">
    <property type="entry name" value="MFS_MMR_MDR_like"/>
    <property type="match status" value="1"/>
</dbReference>
<feature type="transmembrane region" description="Helical" evidence="7">
    <location>
        <begin position="81"/>
        <end position="100"/>
    </location>
</feature>
<feature type="transmembrane region" description="Helical" evidence="7">
    <location>
        <begin position="167"/>
        <end position="189"/>
    </location>
</feature>
<organism evidence="9 10">
    <name type="scientific">Mycetocola zhadangensis</name>
    <dbReference type="NCBI Taxonomy" id="1164595"/>
    <lineage>
        <taxon>Bacteria</taxon>
        <taxon>Bacillati</taxon>
        <taxon>Actinomycetota</taxon>
        <taxon>Actinomycetes</taxon>
        <taxon>Micrococcales</taxon>
        <taxon>Microbacteriaceae</taxon>
        <taxon>Mycetocola</taxon>
    </lineage>
</organism>
<dbReference type="Gene3D" id="1.20.1720.10">
    <property type="entry name" value="Multidrug resistance protein D"/>
    <property type="match status" value="1"/>
</dbReference>
<feature type="transmembrane region" description="Helical" evidence="7">
    <location>
        <begin position="140"/>
        <end position="161"/>
    </location>
</feature>
<keyword evidence="4 7" id="KW-0812">Transmembrane</keyword>
<dbReference type="AlphaFoldDB" id="A0A3L7J5W0"/>
<feature type="transmembrane region" description="Helical" evidence="7">
    <location>
        <begin position="403"/>
        <end position="423"/>
    </location>
</feature>
<dbReference type="OrthoDB" id="7375466at2"/>
<evidence type="ECO:0000256" key="2">
    <source>
        <dbReference type="ARBA" id="ARBA00022448"/>
    </source>
</evidence>
<evidence type="ECO:0000256" key="6">
    <source>
        <dbReference type="ARBA" id="ARBA00023136"/>
    </source>
</evidence>
<evidence type="ECO:0000256" key="4">
    <source>
        <dbReference type="ARBA" id="ARBA00022692"/>
    </source>
</evidence>
<feature type="transmembrane region" description="Helical" evidence="7">
    <location>
        <begin position="57"/>
        <end position="76"/>
    </location>
</feature>
<feature type="transmembrane region" description="Helical" evidence="7">
    <location>
        <begin position="300"/>
        <end position="319"/>
    </location>
</feature>
<dbReference type="InterPro" id="IPR011701">
    <property type="entry name" value="MFS"/>
</dbReference>
<dbReference type="SUPFAM" id="SSF103473">
    <property type="entry name" value="MFS general substrate transporter"/>
    <property type="match status" value="1"/>
</dbReference>
<dbReference type="Proteomes" id="UP000282460">
    <property type="component" value="Unassembled WGS sequence"/>
</dbReference>
<keyword evidence="10" id="KW-1185">Reference proteome</keyword>
<dbReference type="GO" id="GO:0022857">
    <property type="term" value="F:transmembrane transporter activity"/>
    <property type="evidence" value="ECO:0007669"/>
    <property type="project" value="InterPro"/>
</dbReference>
<proteinExistence type="predicted"/>
<dbReference type="Gene3D" id="1.20.1250.20">
    <property type="entry name" value="MFS general substrate transporter like domains"/>
    <property type="match status" value="1"/>
</dbReference>
<evidence type="ECO:0000256" key="3">
    <source>
        <dbReference type="ARBA" id="ARBA00022475"/>
    </source>
</evidence>
<feature type="transmembrane region" description="Helical" evidence="7">
    <location>
        <begin position="331"/>
        <end position="353"/>
    </location>
</feature>
<evidence type="ECO:0000259" key="8">
    <source>
        <dbReference type="PROSITE" id="PS50850"/>
    </source>
</evidence>
<sequence length="463" mass="48156">MASAPRTDSATQRIVLLVAILASFVAFLDGTIINVALPAITREFGGGLPVQQWVVDAYLLTLGAFILLAGSLSDAFGRVRILAIGLVGFGATSLLCAIAPSAEFLIFVRALQGATAALLVPSSLAIIISTFSGQAQARAIGTWTAWTGTAMIVGPLIGGLLVDTVSWRLVFGINVIPIAVTLVLLTRMGKDPERTTRRPRVDVIGAILGAIGLGGPVFALIEQARFGWTSPVVWVPLLVGVIAFAAFLWWEGRTRDPMMPLSLFESRNFSAGNIATVFIYGALGLGFFVIAIYLQQVAGWPATLAGIATLPPTLVMLFLSSRIGAWAGRVGPRMFMTVGPIVGGLGFLLMLAVDSGVNYWLELLPGLVIFGIGLSITVAPLTSAILGAIDESQAGIGSAINNAVARVAGLVAVACAGLILGTVLDLAGFHRAMIATAIAMILGGVISFVGIRNPTVVDDSPVR</sequence>
<feature type="transmembrane region" description="Helical" evidence="7">
    <location>
        <begin position="106"/>
        <end position="128"/>
    </location>
</feature>
<evidence type="ECO:0000313" key="10">
    <source>
        <dbReference type="Proteomes" id="UP000282460"/>
    </source>
</evidence>
<feature type="transmembrane region" description="Helical" evidence="7">
    <location>
        <begin position="201"/>
        <end position="221"/>
    </location>
</feature>
<comment type="caution">
    <text evidence="9">The sequence shown here is derived from an EMBL/GenBank/DDBJ whole genome shotgun (WGS) entry which is preliminary data.</text>
</comment>
<name>A0A3L7J5W0_9MICO</name>
<evidence type="ECO:0000313" key="9">
    <source>
        <dbReference type="EMBL" id="RLQ83922.1"/>
    </source>
</evidence>
<feature type="transmembrane region" description="Helical" evidence="7">
    <location>
        <begin position="14"/>
        <end position="37"/>
    </location>
</feature>
<dbReference type="EMBL" id="RCWJ01000002">
    <property type="protein sequence ID" value="RLQ83922.1"/>
    <property type="molecule type" value="Genomic_DNA"/>
</dbReference>
<dbReference type="RefSeq" id="WP_121658967.1">
    <property type="nucleotide sequence ID" value="NZ_BMEK01000002.1"/>
</dbReference>
<feature type="domain" description="Major facilitator superfamily (MFS) profile" evidence="8">
    <location>
        <begin position="15"/>
        <end position="455"/>
    </location>
</feature>
<evidence type="ECO:0000256" key="7">
    <source>
        <dbReference type="SAM" id="Phobius"/>
    </source>
</evidence>
<protein>
    <submittedName>
        <fullName evidence="9">DHA2 family efflux MFS transporter permease subunit</fullName>
    </submittedName>
</protein>
<feature type="transmembrane region" description="Helical" evidence="7">
    <location>
        <begin position="359"/>
        <end position="382"/>
    </location>
</feature>
<feature type="transmembrane region" description="Helical" evidence="7">
    <location>
        <begin position="233"/>
        <end position="250"/>
    </location>
</feature>
<dbReference type="InterPro" id="IPR004638">
    <property type="entry name" value="EmrB-like"/>
</dbReference>
<comment type="subcellular location">
    <subcellularLocation>
        <location evidence="1">Cell membrane</location>
        <topology evidence="1">Multi-pass membrane protein</topology>
    </subcellularLocation>
</comment>
<keyword evidence="5 7" id="KW-1133">Transmembrane helix</keyword>
<keyword evidence="6 7" id="KW-0472">Membrane</keyword>
<evidence type="ECO:0000256" key="1">
    <source>
        <dbReference type="ARBA" id="ARBA00004651"/>
    </source>
</evidence>